<dbReference type="GO" id="GO:0051301">
    <property type="term" value="P:cell division"/>
    <property type="evidence" value="ECO:0007669"/>
    <property type="project" value="UniProtKB-KW"/>
</dbReference>
<gene>
    <name evidence="12" type="primary">xerS</name>
    <name evidence="12" type="ORF">BTG_32063</name>
</gene>
<evidence type="ECO:0000259" key="11">
    <source>
        <dbReference type="PROSITE" id="PS51900"/>
    </source>
</evidence>
<evidence type="ECO:0000256" key="9">
    <source>
        <dbReference type="PROSITE-ProRule" id="PRU01248"/>
    </source>
</evidence>
<dbReference type="RefSeq" id="WP_000070479.1">
    <property type="nucleotide sequence ID" value="NC_018501.1"/>
</dbReference>
<evidence type="ECO:0000259" key="10">
    <source>
        <dbReference type="PROSITE" id="PS51898"/>
    </source>
</evidence>
<dbReference type="InterPro" id="IPR010998">
    <property type="entry name" value="Integrase_recombinase_N"/>
</dbReference>
<dbReference type="Proteomes" id="UP000005259">
    <property type="component" value="Plasmid p02"/>
</dbReference>
<name>A0A9W3JJB5_BACTU</name>
<dbReference type="InterPro" id="IPR044068">
    <property type="entry name" value="CB"/>
</dbReference>
<evidence type="ECO:0000256" key="3">
    <source>
        <dbReference type="ARBA" id="ARBA00022618"/>
    </source>
</evidence>
<dbReference type="PROSITE" id="PS51898">
    <property type="entry name" value="TYR_RECOMBINASE"/>
    <property type="match status" value="1"/>
</dbReference>
<dbReference type="Gene3D" id="1.10.150.130">
    <property type="match status" value="1"/>
</dbReference>
<organism evidence="12 13">
    <name type="scientific">Bacillus thuringiensis HD-771</name>
    <dbReference type="NCBI Taxonomy" id="1218175"/>
    <lineage>
        <taxon>Bacteria</taxon>
        <taxon>Bacillati</taxon>
        <taxon>Bacillota</taxon>
        <taxon>Bacilli</taxon>
        <taxon>Bacillales</taxon>
        <taxon>Bacillaceae</taxon>
        <taxon>Bacillus</taxon>
        <taxon>Bacillus cereus group</taxon>
    </lineage>
</organism>
<dbReference type="InterPro" id="IPR002104">
    <property type="entry name" value="Integrase_catalytic"/>
</dbReference>
<evidence type="ECO:0000313" key="12">
    <source>
        <dbReference type="EMBL" id="AFQ19749.1"/>
    </source>
</evidence>
<dbReference type="NCBIfam" id="NF003462">
    <property type="entry name" value="PRK05084.1"/>
    <property type="match status" value="1"/>
</dbReference>
<dbReference type="EMBL" id="CP003754">
    <property type="protein sequence ID" value="AFQ19749.1"/>
    <property type="molecule type" value="Genomic_DNA"/>
</dbReference>
<keyword evidence="6 9" id="KW-0238">DNA-binding</keyword>
<keyword evidence="7" id="KW-0233">DNA recombination</keyword>
<geneLocation type="plasmid" evidence="12 13">
    <name>p02</name>
</geneLocation>
<keyword evidence="4" id="KW-0159">Chromosome partition</keyword>
<proteinExistence type="predicted"/>
<dbReference type="Pfam" id="PF00589">
    <property type="entry name" value="Phage_integrase"/>
    <property type="match status" value="1"/>
</dbReference>
<evidence type="ECO:0000256" key="5">
    <source>
        <dbReference type="ARBA" id="ARBA00022908"/>
    </source>
</evidence>
<dbReference type="SUPFAM" id="SSF56349">
    <property type="entry name" value="DNA breaking-rejoining enzymes"/>
    <property type="match status" value="1"/>
</dbReference>
<dbReference type="PANTHER" id="PTHR30349:SF77">
    <property type="entry name" value="TYROSINE RECOMBINASE XERC"/>
    <property type="match status" value="1"/>
</dbReference>
<accession>A0A9W3JJB5</accession>
<evidence type="ECO:0000256" key="7">
    <source>
        <dbReference type="ARBA" id="ARBA00023172"/>
    </source>
</evidence>
<dbReference type="Gene3D" id="1.10.443.10">
    <property type="entry name" value="Intergrase catalytic core"/>
    <property type="match status" value="1"/>
</dbReference>
<evidence type="ECO:0000256" key="2">
    <source>
        <dbReference type="ARBA" id="ARBA00022490"/>
    </source>
</evidence>
<keyword evidence="5" id="KW-0229">DNA integration</keyword>
<dbReference type="GO" id="GO:0015074">
    <property type="term" value="P:DNA integration"/>
    <property type="evidence" value="ECO:0007669"/>
    <property type="project" value="UniProtKB-KW"/>
</dbReference>
<protein>
    <submittedName>
        <fullName evidence="12">Site-specific tyrosine recombinase XerS</fullName>
    </submittedName>
</protein>
<evidence type="ECO:0000256" key="6">
    <source>
        <dbReference type="ARBA" id="ARBA00023125"/>
    </source>
</evidence>
<feature type="domain" description="Core-binding (CB)" evidence="11">
    <location>
        <begin position="18"/>
        <end position="117"/>
    </location>
</feature>
<sequence>MSNQEKEKFKILIDKHKSKMPWYIIEYAEMKTALSPATLYAYITEFEKFLKWLISNRLAVENGNVVTNICDVPITTLENLPLNEARTFQRYLQGEGIETRAINRTFSALKSLFKYLARNTENEKGENYITRNVMEKIELHKEKVDAAARADDVANMIFNEKDDVAFLQFLANDYGEMLKDISPRKYSFFQRDKERDIAIISLILGTGLRVSEVASLTISSINFRQGTVKVTRKGNKRSSILATRSCLDDVQEYIKVRPSKYNCPQDEDLLFVTNYKGKYTQLTVRAIQKLIDKYTSAFDEKRSPHKLRHTYATNHYKENKDLVLLRDQLGHTSVEVTSIYTNINNEKKREAIDRLEKRQFEN</sequence>
<dbReference type="GO" id="GO:0003677">
    <property type="term" value="F:DNA binding"/>
    <property type="evidence" value="ECO:0007669"/>
    <property type="project" value="UniProtKB-UniRule"/>
</dbReference>
<evidence type="ECO:0000256" key="4">
    <source>
        <dbReference type="ARBA" id="ARBA00022829"/>
    </source>
</evidence>
<dbReference type="InterPro" id="IPR013762">
    <property type="entry name" value="Integrase-like_cat_sf"/>
</dbReference>
<dbReference type="AlphaFoldDB" id="A0A9W3JJB5"/>
<dbReference type="GO" id="GO:0005737">
    <property type="term" value="C:cytoplasm"/>
    <property type="evidence" value="ECO:0007669"/>
    <property type="project" value="UniProtKB-SubCell"/>
</dbReference>
<evidence type="ECO:0000313" key="13">
    <source>
        <dbReference type="Proteomes" id="UP000005259"/>
    </source>
</evidence>
<dbReference type="GO" id="GO:0007059">
    <property type="term" value="P:chromosome segregation"/>
    <property type="evidence" value="ECO:0007669"/>
    <property type="project" value="UniProtKB-KW"/>
</dbReference>
<dbReference type="InterPro" id="IPR050090">
    <property type="entry name" value="Tyrosine_recombinase_XerCD"/>
</dbReference>
<dbReference type="KEGG" id="bti:BTG_32063"/>
<keyword evidence="12" id="KW-0614">Plasmid</keyword>
<dbReference type="PANTHER" id="PTHR30349">
    <property type="entry name" value="PHAGE INTEGRASE-RELATED"/>
    <property type="match status" value="1"/>
</dbReference>
<keyword evidence="2" id="KW-0963">Cytoplasm</keyword>
<feature type="domain" description="Tyr recombinase" evidence="10">
    <location>
        <begin position="165"/>
        <end position="353"/>
    </location>
</feature>
<reference evidence="12 13" key="1">
    <citation type="submission" date="2012-08" db="EMBL/GenBank/DDBJ databases">
        <authorList>
            <person name="Doggett N."/>
            <person name="Teshima H."/>
            <person name="Bruce D."/>
            <person name="Detter J.C."/>
            <person name="Johnson S.L."/>
            <person name="Han C."/>
        </authorList>
    </citation>
    <scope>NUCLEOTIDE SEQUENCE [LARGE SCALE GENOMIC DNA]</scope>
    <source>
        <strain evidence="12 13">HD-771</strain>
        <plasmid evidence="12 13">p02</plasmid>
    </source>
</reference>
<dbReference type="PROSITE" id="PS51900">
    <property type="entry name" value="CB"/>
    <property type="match status" value="1"/>
</dbReference>
<keyword evidence="8" id="KW-0131">Cell cycle</keyword>
<dbReference type="InterPro" id="IPR011010">
    <property type="entry name" value="DNA_brk_join_enz"/>
</dbReference>
<keyword evidence="3" id="KW-0132">Cell division</keyword>
<dbReference type="GO" id="GO:0006310">
    <property type="term" value="P:DNA recombination"/>
    <property type="evidence" value="ECO:0007669"/>
    <property type="project" value="UniProtKB-KW"/>
</dbReference>
<comment type="subcellular location">
    <subcellularLocation>
        <location evidence="1">Cytoplasm</location>
    </subcellularLocation>
</comment>
<evidence type="ECO:0000256" key="1">
    <source>
        <dbReference type="ARBA" id="ARBA00004496"/>
    </source>
</evidence>
<evidence type="ECO:0000256" key="8">
    <source>
        <dbReference type="ARBA" id="ARBA00023306"/>
    </source>
</evidence>